<dbReference type="AlphaFoldDB" id="A0A9E8MK09"/>
<evidence type="ECO:0000313" key="2">
    <source>
        <dbReference type="EMBL" id="WAB80958.1"/>
    </source>
</evidence>
<dbReference type="KEGG" id="mdb:OVN18_10375"/>
<keyword evidence="1" id="KW-0175">Coiled coil</keyword>
<evidence type="ECO:0000313" key="3">
    <source>
        <dbReference type="Proteomes" id="UP001164706"/>
    </source>
</evidence>
<dbReference type="Proteomes" id="UP001164706">
    <property type="component" value="Chromosome"/>
</dbReference>
<protein>
    <submittedName>
        <fullName evidence="2">Uncharacterized protein</fullName>
    </submittedName>
</protein>
<keyword evidence="3" id="KW-1185">Reference proteome</keyword>
<dbReference type="EMBL" id="CP113089">
    <property type="protein sequence ID" value="WAB80958.1"/>
    <property type="molecule type" value="Genomic_DNA"/>
</dbReference>
<feature type="coiled-coil region" evidence="1">
    <location>
        <begin position="230"/>
        <end position="264"/>
    </location>
</feature>
<sequence length="369" mass="39474">MTSPAVRTPRSRASRAGRGALVAVAALAVLAQGAVIAGASWAVANPRPVTDAVTVWTTELDPTIERYAADAGLSDRGRFLLAASLPQILPAERFEQFCTVSAPGIGVLGCYTLDDARIHLYDVTDDALSALEPVVAAHETLHAAWDRLEPRERSALVDPLESALAALGPDHELVERIAGYEERDPDSRIPELYAIIGTEIAGSANDGLGPILEEHYAAYFDDRSRVVALAQQVQTLFAQLDEQLRQLSARVDELSARIVSEQQAYRTDSDAFAADLAVFEERAATPGGYRSQSVFLADREALIARQDALRARRDATNALVDEHNALLVELEALNAEAAALNQAINVVAQPLEETAPPPEGAVETDPSGG</sequence>
<reference evidence="2" key="1">
    <citation type="submission" date="2022-11" db="EMBL/GenBank/DDBJ databases">
        <title>Description of Microcella daejonensis nov. sp, isolated from riverside soil.</title>
        <authorList>
            <person name="Molina K.M."/>
            <person name="Kim S.B."/>
        </authorList>
    </citation>
    <scope>NUCLEOTIDE SEQUENCE</scope>
    <source>
        <strain evidence="2">MMS21-STM12</strain>
    </source>
</reference>
<gene>
    <name evidence="2" type="ORF">OVN18_10375</name>
</gene>
<accession>A0A9E8MK09</accession>
<name>A0A9E8MK09_9MICO</name>
<dbReference type="RefSeq" id="WP_267780706.1">
    <property type="nucleotide sequence ID" value="NZ_CP113089.1"/>
</dbReference>
<proteinExistence type="predicted"/>
<evidence type="ECO:0000256" key="1">
    <source>
        <dbReference type="SAM" id="Coils"/>
    </source>
</evidence>
<organism evidence="2 3">
    <name type="scientific">Microcella daejeonensis</name>
    <dbReference type="NCBI Taxonomy" id="2994971"/>
    <lineage>
        <taxon>Bacteria</taxon>
        <taxon>Bacillati</taxon>
        <taxon>Actinomycetota</taxon>
        <taxon>Actinomycetes</taxon>
        <taxon>Micrococcales</taxon>
        <taxon>Microbacteriaceae</taxon>
        <taxon>Microcella</taxon>
    </lineage>
</organism>